<feature type="region of interest" description="Disordered" evidence="1">
    <location>
        <begin position="135"/>
        <end position="165"/>
    </location>
</feature>
<dbReference type="AlphaFoldDB" id="A0AAV7IXC9"/>
<proteinExistence type="predicted"/>
<name>A0AAV7IXC9_COTGL</name>
<sequence>MGPSLPRVLSTPVITSLMIVSPEISISNLGQLSSDCTADSLKAKSQLTLRQRDSPRSKLDRDEHLKLEEAHLSVPLVANSRFSVQRPAALIPGRSSLDSRQADVTNTCRLLTPVRNQDNFNEVTDEDFELLSAENTLTEDEKDDPDSGRLKIELTDEEKEKEASG</sequence>
<dbReference type="EMBL" id="JAHXZJ010000436">
    <property type="protein sequence ID" value="KAH0558891.1"/>
    <property type="molecule type" value="Genomic_DNA"/>
</dbReference>
<feature type="compositionally biased region" description="Basic and acidic residues" evidence="1">
    <location>
        <begin position="145"/>
        <end position="165"/>
    </location>
</feature>
<protein>
    <submittedName>
        <fullName evidence="2">Uncharacterized protein</fullName>
    </submittedName>
</protein>
<dbReference type="Proteomes" id="UP000826195">
    <property type="component" value="Unassembled WGS sequence"/>
</dbReference>
<comment type="caution">
    <text evidence="2">The sequence shown here is derived from an EMBL/GenBank/DDBJ whole genome shotgun (WGS) entry which is preliminary data.</text>
</comment>
<reference evidence="2 3" key="1">
    <citation type="journal article" date="2021" name="J. Hered.">
        <title>A chromosome-level genome assembly of the parasitoid wasp, Cotesia glomerata (Hymenoptera: Braconidae).</title>
        <authorList>
            <person name="Pinto B.J."/>
            <person name="Weis J.J."/>
            <person name="Gamble T."/>
            <person name="Ode P.J."/>
            <person name="Paul R."/>
            <person name="Zaspel J.M."/>
        </authorList>
    </citation>
    <scope>NUCLEOTIDE SEQUENCE [LARGE SCALE GENOMIC DNA]</scope>
    <source>
        <strain evidence="2">CgM1</strain>
    </source>
</reference>
<evidence type="ECO:0000256" key="1">
    <source>
        <dbReference type="SAM" id="MobiDB-lite"/>
    </source>
</evidence>
<organism evidence="2 3">
    <name type="scientific">Cotesia glomerata</name>
    <name type="common">Lepidopteran parasitic wasp</name>
    <name type="synonym">Apanteles glomeratus</name>
    <dbReference type="NCBI Taxonomy" id="32391"/>
    <lineage>
        <taxon>Eukaryota</taxon>
        <taxon>Metazoa</taxon>
        <taxon>Ecdysozoa</taxon>
        <taxon>Arthropoda</taxon>
        <taxon>Hexapoda</taxon>
        <taxon>Insecta</taxon>
        <taxon>Pterygota</taxon>
        <taxon>Neoptera</taxon>
        <taxon>Endopterygota</taxon>
        <taxon>Hymenoptera</taxon>
        <taxon>Apocrita</taxon>
        <taxon>Ichneumonoidea</taxon>
        <taxon>Braconidae</taxon>
        <taxon>Microgastrinae</taxon>
        <taxon>Cotesia</taxon>
    </lineage>
</organism>
<keyword evidence="3" id="KW-1185">Reference proteome</keyword>
<evidence type="ECO:0000313" key="3">
    <source>
        <dbReference type="Proteomes" id="UP000826195"/>
    </source>
</evidence>
<accession>A0AAV7IXC9</accession>
<evidence type="ECO:0000313" key="2">
    <source>
        <dbReference type="EMBL" id="KAH0558891.1"/>
    </source>
</evidence>
<gene>
    <name evidence="2" type="ORF">KQX54_000634</name>
</gene>